<evidence type="ECO:0000313" key="3">
    <source>
        <dbReference type="EMBL" id="AJQ95376.1"/>
    </source>
</evidence>
<proteinExistence type="predicted"/>
<dbReference type="PANTHER" id="PTHR45947:SF3">
    <property type="entry name" value="SULFOQUINOVOSYL TRANSFERASE SQD2"/>
    <property type="match status" value="1"/>
</dbReference>
<dbReference type="STRING" id="1445510.YC6258_03340"/>
<dbReference type="GO" id="GO:0016757">
    <property type="term" value="F:glycosyltransferase activity"/>
    <property type="evidence" value="ECO:0007669"/>
    <property type="project" value="InterPro"/>
</dbReference>
<reference evidence="3 4" key="1">
    <citation type="submission" date="2014-01" db="EMBL/GenBank/DDBJ databases">
        <title>Full genme sequencing of cellulolytic bacterium Gynuella sunshinyii YC6258T gen. nov., sp. nov.</title>
        <authorList>
            <person name="Khan H."/>
            <person name="Chung E.J."/>
            <person name="Chung Y.R."/>
        </authorList>
    </citation>
    <scope>NUCLEOTIDE SEQUENCE [LARGE SCALE GENOMIC DNA]</scope>
    <source>
        <strain evidence="3 4">YC6258</strain>
    </source>
</reference>
<dbReference type="EMBL" id="CP007142">
    <property type="protein sequence ID" value="AJQ95376.1"/>
    <property type="molecule type" value="Genomic_DNA"/>
</dbReference>
<evidence type="ECO:0000259" key="1">
    <source>
        <dbReference type="Pfam" id="PF00534"/>
    </source>
</evidence>
<name>A0A0C5VM40_9GAMM</name>
<dbReference type="InterPro" id="IPR001296">
    <property type="entry name" value="Glyco_trans_1"/>
</dbReference>
<dbReference type="RefSeq" id="WP_044617695.1">
    <property type="nucleotide sequence ID" value="NZ_CP007142.1"/>
</dbReference>
<sequence length="379" mass="42300">MTLFSNSGADLNELAQIKDMRVMIISDAAPERNGVGAYYQDLIQYLQPKVGKLEIICPIIQENGRWQGGLNIPLPGDTTQKFLIPNFWNIKKRVRQFAPDVVIVPTPGLIGLAGAFQGRKHGATVLLGFHTWFEKLADMYWGRIEGALNRAYFWVSNKLLFRWSDIVVANSDEMVQIANEFGSKQSFRVGTPVAFNFLNRPQADPVNKVARIMFAGRLAAEKNLPAIIEAARAHPDLEFSISGDGPERAHVEKAALELPNLRYLGWLNRDALLAQIDQHDCLVLPSHVESFGTIALESMARGRITVVSRNCGICQWPELNKGLFIIEPHSNLTDMISSLKSIDSKLLVQKTSMGRTAAEQLNNWSMGLWYSLLGSLNKK</sequence>
<dbReference type="Proteomes" id="UP000032266">
    <property type="component" value="Chromosome"/>
</dbReference>
<organism evidence="3 4">
    <name type="scientific">Gynuella sunshinyii YC6258</name>
    <dbReference type="NCBI Taxonomy" id="1445510"/>
    <lineage>
        <taxon>Bacteria</taxon>
        <taxon>Pseudomonadati</taxon>
        <taxon>Pseudomonadota</taxon>
        <taxon>Gammaproteobacteria</taxon>
        <taxon>Oceanospirillales</taxon>
        <taxon>Saccharospirillaceae</taxon>
        <taxon>Gynuella</taxon>
    </lineage>
</organism>
<gene>
    <name evidence="3" type="ORF">YC6258_03340</name>
</gene>
<dbReference type="AlphaFoldDB" id="A0A0C5VM40"/>
<feature type="domain" description="Glycosyltransferase subfamily 4-like N-terminal" evidence="2">
    <location>
        <begin position="33"/>
        <end position="183"/>
    </location>
</feature>
<keyword evidence="4" id="KW-1185">Reference proteome</keyword>
<protein>
    <submittedName>
        <fullName evidence="3">Glycosyltransferase</fullName>
    </submittedName>
</protein>
<dbReference type="Pfam" id="PF13439">
    <property type="entry name" value="Glyco_transf_4"/>
    <property type="match status" value="1"/>
</dbReference>
<dbReference type="Gene3D" id="3.40.50.2000">
    <property type="entry name" value="Glycogen Phosphorylase B"/>
    <property type="match status" value="2"/>
</dbReference>
<dbReference type="PANTHER" id="PTHR45947">
    <property type="entry name" value="SULFOQUINOVOSYL TRANSFERASE SQD2"/>
    <property type="match status" value="1"/>
</dbReference>
<dbReference type="HOGENOM" id="CLU_717111_0_0_6"/>
<evidence type="ECO:0000313" key="4">
    <source>
        <dbReference type="Proteomes" id="UP000032266"/>
    </source>
</evidence>
<dbReference type="Pfam" id="PF00534">
    <property type="entry name" value="Glycos_transf_1"/>
    <property type="match status" value="1"/>
</dbReference>
<keyword evidence="3" id="KW-0808">Transferase</keyword>
<dbReference type="SUPFAM" id="SSF53756">
    <property type="entry name" value="UDP-Glycosyltransferase/glycogen phosphorylase"/>
    <property type="match status" value="1"/>
</dbReference>
<accession>A0A0C5VM40</accession>
<dbReference type="OrthoDB" id="9802525at2"/>
<feature type="domain" description="Glycosyl transferase family 1" evidence="1">
    <location>
        <begin position="205"/>
        <end position="334"/>
    </location>
</feature>
<dbReference type="InterPro" id="IPR050194">
    <property type="entry name" value="Glycosyltransferase_grp1"/>
</dbReference>
<dbReference type="PATRIC" id="fig|1445510.3.peg.3302"/>
<dbReference type="InterPro" id="IPR028098">
    <property type="entry name" value="Glyco_trans_4-like_N"/>
</dbReference>
<dbReference type="KEGG" id="gsn:YC6258_03340"/>
<evidence type="ECO:0000259" key="2">
    <source>
        <dbReference type="Pfam" id="PF13439"/>
    </source>
</evidence>